<dbReference type="GO" id="GO:0032451">
    <property type="term" value="F:demethylase activity"/>
    <property type="evidence" value="ECO:0007669"/>
    <property type="project" value="UniProtKB-ARBA"/>
</dbReference>
<sequence>MSKNLLPFFGEVYYYPSIFTPEESKKYFSLLREHVKWEHRAIQLFGKKVMQPRLTALYGNSVVPYKYSGLELQPLPMTKELLEIQERIASQVQSSFTHVLLNYYRDGNDSMGWHRDNEKSLGLDPAIASVSFGAARKFLLRRYENKQEKVEVLLEDGSLVLMKGSTQTYWEHSLPKSTRIAEGRINLTFRSLTA</sequence>
<comment type="caution">
    <text evidence="10">The sequence shown here is derived from an EMBL/GenBank/DDBJ whole genome shotgun (WGS) entry which is preliminary data.</text>
</comment>
<name>A0AAP2CLL1_9BACT</name>
<dbReference type="EMBL" id="JAHCMY010000006">
    <property type="protein sequence ID" value="MBS9524850.1"/>
    <property type="molecule type" value="Genomic_DNA"/>
</dbReference>
<evidence type="ECO:0000313" key="11">
    <source>
        <dbReference type="Proteomes" id="UP001319104"/>
    </source>
</evidence>
<evidence type="ECO:0000256" key="3">
    <source>
        <dbReference type="ARBA" id="ARBA00022763"/>
    </source>
</evidence>
<organism evidence="10 11">
    <name type="scientific">Litoribacter ruber</name>
    <dbReference type="NCBI Taxonomy" id="702568"/>
    <lineage>
        <taxon>Bacteria</taxon>
        <taxon>Pseudomonadati</taxon>
        <taxon>Bacteroidota</taxon>
        <taxon>Cytophagia</taxon>
        <taxon>Cytophagales</taxon>
        <taxon>Cyclobacteriaceae</taxon>
        <taxon>Litoribacter</taxon>
    </lineage>
</organism>
<dbReference type="InterPro" id="IPR032854">
    <property type="entry name" value="ALKBH3"/>
</dbReference>
<keyword evidence="4" id="KW-0460">Magnesium</keyword>
<dbReference type="AlphaFoldDB" id="A0AAP2CLL1"/>
<feature type="domain" description="Fe2OG dioxygenase" evidence="9">
    <location>
        <begin position="95"/>
        <end position="193"/>
    </location>
</feature>
<dbReference type="PANTHER" id="PTHR31212:SF4">
    <property type="entry name" value="ALPHA-KETOGLUTARATE-DEPENDENT DIOXYGENASE ALKB HOMOLOG 3"/>
    <property type="match status" value="1"/>
</dbReference>
<dbReference type="PANTHER" id="PTHR31212">
    <property type="entry name" value="ALPHA-KETOGLUTARATE-DEPENDENT DIOXYGENASE ALKB HOMOLOG 3"/>
    <property type="match status" value="1"/>
</dbReference>
<dbReference type="Pfam" id="PF13532">
    <property type="entry name" value="2OG-FeII_Oxy_2"/>
    <property type="match status" value="1"/>
</dbReference>
<dbReference type="GO" id="GO:0006307">
    <property type="term" value="P:DNA alkylation repair"/>
    <property type="evidence" value="ECO:0007669"/>
    <property type="project" value="InterPro"/>
</dbReference>
<proteinExistence type="predicted"/>
<dbReference type="GO" id="GO:0016787">
    <property type="term" value="F:hydrolase activity"/>
    <property type="evidence" value="ECO:0007669"/>
    <property type="project" value="UniProtKB-ARBA"/>
</dbReference>
<keyword evidence="8" id="KW-0234">DNA repair</keyword>
<dbReference type="Proteomes" id="UP001319104">
    <property type="component" value="Unassembled WGS sequence"/>
</dbReference>
<keyword evidence="11" id="KW-1185">Reference proteome</keyword>
<dbReference type="Gene3D" id="2.60.120.590">
    <property type="entry name" value="Alpha-ketoglutarate-dependent dioxygenase AlkB-like"/>
    <property type="match status" value="1"/>
</dbReference>
<evidence type="ECO:0000256" key="7">
    <source>
        <dbReference type="ARBA" id="ARBA00023004"/>
    </source>
</evidence>
<dbReference type="RefSeq" id="WP_213945706.1">
    <property type="nucleotide sequence ID" value="NZ_JAHCMY010000006.1"/>
</dbReference>
<keyword evidence="6" id="KW-0560">Oxidoreductase</keyword>
<dbReference type="FunFam" id="2.60.120.590:FF:000004">
    <property type="entry name" value="DNA oxidative demethylase ALKBH2"/>
    <property type="match status" value="1"/>
</dbReference>
<evidence type="ECO:0000256" key="4">
    <source>
        <dbReference type="ARBA" id="ARBA00022842"/>
    </source>
</evidence>
<keyword evidence="7" id="KW-0408">Iron</keyword>
<evidence type="ECO:0000313" key="10">
    <source>
        <dbReference type="EMBL" id="MBS9524850.1"/>
    </source>
</evidence>
<protein>
    <submittedName>
        <fullName evidence="10">Alpha-ketoglutarate-dependent dioxygenase AlkB</fullName>
    </submittedName>
</protein>
<accession>A0AAP2CLL1</accession>
<dbReference type="InterPro" id="IPR027450">
    <property type="entry name" value="AlkB-like"/>
</dbReference>
<keyword evidence="5 10" id="KW-0223">Dioxygenase</keyword>
<evidence type="ECO:0000259" key="9">
    <source>
        <dbReference type="PROSITE" id="PS51471"/>
    </source>
</evidence>
<dbReference type="GO" id="GO:0046872">
    <property type="term" value="F:metal ion binding"/>
    <property type="evidence" value="ECO:0007669"/>
    <property type="project" value="UniProtKB-KW"/>
</dbReference>
<keyword evidence="2" id="KW-0479">Metal-binding</keyword>
<dbReference type="InterPro" id="IPR005123">
    <property type="entry name" value="Oxoglu/Fe-dep_dioxygenase_dom"/>
</dbReference>
<keyword evidence="3" id="KW-0227">DNA damage</keyword>
<evidence type="ECO:0000256" key="1">
    <source>
        <dbReference type="ARBA" id="ARBA00001954"/>
    </source>
</evidence>
<gene>
    <name evidence="10" type="ORF">KI659_12590</name>
</gene>
<reference evidence="10 11" key="1">
    <citation type="submission" date="2021-05" db="EMBL/GenBank/DDBJ databases">
        <authorList>
            <person name="Zhang Z.D."/>
            <person name="Osman G."/>
        </authorList>
    </citation>
    <scope>NUCLEOTIDE SEQUENCE [LARGE SCALE GENOMIC DNA]</scope>
    <source>
        <strain evidence="10 11">KCTC 32217</strain>
    </source>
</reference>
<evidence type="ECO:0000256" key="6">
    <source>
        <dbReference type="ARBA" id="ARBA00023002"/>
    </source>
</evidence>
<dbReference type="SUPFAM" id="SSF51197">
    <property type="entry name" value="Clavaminate synthase-like"/>
    <property type="match status" value="1"/>
</dbReference>
<comment type="cofactor">
    <cofactor evidence="1">
        <name>Fe(2+)</name>
        <dbReference type="ChEBI" id="CHEBI:29033"/>
    </cofactor>
</comment>
<dbReference type="GO" id="GO:0051213">
    <property type="term" value="F:dioxygenase activity"/>
    <property type="evidence" value="ECO:0007669"/>
    <property type="project" value="UniProtKB-KW"/>
</dbReference>
<evidence type="ECO:0000256" key="2">
    <source>
        <dbReference type="ARBA" id="ARBA00022723"/>
    </source>
</evidence>
<evidence type="ECO:0000256" key="8">
    <source>
        <dbReference type="ARBA" id="ARBA00023204"/>
    </source>
</evidence>
<dbReference type="PROSITE" id="PS51471">
    <property type="entry name" value="FE2OG_OXY"/>
    <property type="match status" value="1"/>
</dbReference>
<dbReference type="GO" id="GO:0016705">
    <property type="term" value="F:oxidoreductase activity, acting on paired donors, with incorporation or reduction of molecular oxygen"/>
    <property type="evidence" value="ECO:0007669"/>
    <property type="project" value="UniProtKB-ARBA"/>
</dbReference>
<dbReference type="GO" id="GO:0140097">
    <property type="term" value="F:catalytic activity, acting on DNA"/>
    <property type="evidence" value="ECO:0007669"/>
    <property type="project" value="UniProtKB-ARBA"/>
</dbReference>
<dbReference type="InterPro" id="IPR037151">
    <property type="entry name" value="AlkB-like_sf"/>
</dbReference>
<evidence type="ECO:0000256" key="5">
    <source>
        <dbReference type="ARBA" id="ARBA00022964"/>
    </source>
</evidence>